<evidence type="ECO:0000313" key="1">
    <source>
        <dbReference type="EMBL" id="KRL55607.1"/>
    </source>
</evidence>
<dbReference type="OrthoDB" id="2297932at2"/>
<dbReference type="Proteomes" id="UP000051697">
    <property type="component" value="Unassembled WGS sequence"/>
</dbReference>
<keyword evidence="2" id="KW-1185">Reference proteome</keyword>
<dbReference type="KEGG" id="lol:LACOL_0096"/>
<comment type="caution">
    <text evidence="1">The sequence shown here is derived from an EMBL/GenBank/DDBJ whole genome shotgun (WGS) entry which is preliminary data.</text>
</comment>
<organism evidence="1 2">
    <name type="scientific">Paucilactobacillus oligofermentans DSM 15707 = LMG 22743</name>
    <dbReference type="NCBI Taxonomy" id="1423778"/>
    <lineage>
        <taxon>Bacteria</taxon>
        <taxon>Bacillati</taxon>
        <taxon>Bacillota</taxon>
        <taxon>Bacilli</taxon>
        <taxon>Lactobacillales</taxon>
        <taxon>Lactobacillaceae</taxon>
        <taxon>Paucilactobacillus</taxon>
    </lineage>
</organism>
<evidence type="ECO:0000313" key="2">
    <source>
        <dbReference type="Proteomes" id="UP000051697"/>
    </source>
</evidence>
<sequence>MKNENLGTIYANQRAKYDKHEGVYALGTFTNTDESQLTGTATQLFPTERTLKNFATVSKNGYTKNNFNRDQSIYTINSDDILQIMTDMLGDSSIKITAEITEFLEGIGNQQPEHMVSVSQITAPDDSQYYLMQAGVSALEASNNALKISEQNYDHDLFTSSEDNINIIEDAMPLFVLEYVNHILDLDLSPAKILETSDIGQDFDEATNSNLLFIIIHMAK</sequence>
<dbReference type="RefSeq" id="WP_057890139.1">
    <property type="nucleotide sequence ID" value="NZ_AZFE01000031.1"/>
</dbReference>
<dbReference type="AlphaFoldDB" id="A0A0R1RFF0"/>
<dbReference type="PATRIC" id="fig|1423778.4.peg.1243"/>
<name>A0A0R1RFF0_9LACO</name>
<accession>A0A0R1RFF0</accession>
<protein>
    <submittedName>
        <fullName evidence="1">Uncharacterized protein</fullName>
    </submittedName>
</protein>
<dbReference type="EMBL" id="AZFE01000031">
    <property type="protein sequence ID" value="KRL55607.1"/>
    <property type="molecule type" value="Genomic_DNA"/>
</dbReference>
<reference evidence="1 2" key="1">
    <citation type="journal article" date="2015" name="Genome Announc.">
        <title>Expanding the biotechnology potential of lactobacilli through comparative genomics of 213 strains and associated genera.</title>
        <authorList>
            <person name="Sun Z."/>
            <person name="Harris H.M."/>
            <person name="McCann A."/>
            <person name="Guo C."/>
            <person name="Argimon S."/>
            <person name="Zhang W."/>
            <person name="Yang X."/>
            <person name="Jeffery I.B."/>
            <person name="Cooney J.C."/>
            <person name="Kagawa T.F."/>
            <person name="Liu W."/>
            <person name="Song Y."/>
            <person name="Salvetti E."/>
            <person name="Wrobel A."/>
            <person name="Rasinkangas P."/>
            <person name="Parkhill J."/>
            <person name="Rea M.C."/>
            <person name="O'Sullivan O."/>
            <person name="Ritari J."/>
            <person name="Douillard F.P."/>
            <person name="Paul Ross R."/>
            <person name="Yang R."/>
            <person name="Briner A.E."/>
            <person name="Felis G.E."/>
            <person name="de Vos W.M."/>
            <person name="Barrangou R."/>
            <person name="Klaenhammer T.R."/>
            <person name="Caufield P.W."/>
            <person name="Cui Y."/>
            <person name="Zhang H."/>
            <person name="O'Toole P.W."/>
        </authorList>
    </citation>
    <scope>NUCLEOTIDE SEQUENCE [LARGE SCALE GENOMIC DNA]</scope>
    <source>
        <strain evidence="1 2">DSM 15707</strain>
    </source>
</reference>
<dbReference type="STRING" id="1423778.FC70_GL001209"/>
<proteinExistence type="predicted"/>
<gene>
    <name evidence="1" type="ORF">FC70_GL001209</name>
</gene>